<feature type="domain" description="Cytochrome c" evidence="12">
    <location>
        <begin position="64"/>
        <end position="257"/>
    </location>
</feature>
<evidence type="ECO:0000313" key="14">
    <source>
        <dbReference type="Proteomes" id="UP001144323"/>
    </source>
</evidence>
<evidence type="ECO:0000256" key="1">
    <source>
        <dbReference type="ARBA" id="ARBA00004370"/>
    </source>
</evidence>
<feature type="binding site" description="covalent" evidence="9">
    <location>
        <position position="223"/>
    </location>
    <ligand>
        <name>heme c</name>
        <dbReference type="ChEBI" id="CHEBI:61717"/>
    </ligand>
</feature>
<feature type="chain" id="PRO_5040865892" description="Cytochrome c1" evidence="11">
    <location>
        <begin position="39"/>
        <end position="295"/>
    </location>
</feature>
<reference evidence="13" key="1">
    <citation type="journal article" date="2023" name="Int. J. Syst. Evol. Microbiol.">
        <title>Methylocystis iwaonis sp. nov., a type II methane-oxidizing bacterium from surface soil of a rice paddy field in Japan, and emended description of the genus Methylocystis (ex Whittenbury et al. 1970) Bowman et al. 1993.</title>
        <authorList>
            <person name="Kaise H."/>
            <person name="Sawadogo J.B."/>
            <person name="Alam M.S."/>
            <person name="Ueno C."/>
            <person name="Dianou D."/>
            <person name="Shinjo R."/>
            <person name="Asakawa S."/>
        </authorList>
    </citation>
    <scope>NUCLEOTIDE SEQUENCE</scope>
    <source>
        <strain evidence="13">LMG27198</strain>
    </source>
</reference>
<keyword evidence="5 9" id="KW-0479">Metal-binding</keyword>
<keyword evidence="6 10" id="KW-1133">Transmembrane helix</keyword>
<evidence type="ECO:0000313" key="13">
    <source>
        <dbReference type="EMBL" id="GLI92667.1"/>
    </source>
</evidence>
<sequence>MRDGRKFAQQESAMTRKLFLSLLSGAALLLAAASPALAEGGHHEKKPEVHSWSFAGFFGSYDRAQLRRGFKVYKEVCSTCHSIKMLAFRNLGQPGGPEFSEKEVAELAATYKVKDGPNDAGEYFDRPARPSDRFPPPFANEQAARAAMSGAYPPDMSVLAKARGYSRGFPTFLLDALPGLSYQEHGVDYIASLLKGYQDPPHDVKIPDGQYYNVYMLGNRIGMPPPLSDGAVTYDDGAPQTVDQYARDVTAFMMWVAEPHLEARKHIGQGVIAFLIVFAALLYFTKRKIWSNVPH</sequence>
<feature type="signal peptide" evidence="11">
    <location>
        <begin position="1"/>
        <end position="38"/>
    </location>
</feature>
<evidence type="ECO:0000256" key="7">
    <source>
        <dbReference type="ARBA" id="ARBA00023004"/>
    </source>
</evidence>
<dbReference type="PANTHER" id="PTHR10266">
    <property type="entry name" value="CYTOCHROME C1"/>
    <property type="match status" value="1"/>
</dbReference>
<comment type="caution">
    <text evidence="13">The sequence shown here is derived from an EMBL/GenBank/DDBJ whole genome shotgun (WGS) entry which is preliminary data.</text>
</comment>
<dbReference type="PRINTS" id="PR00603">
    <property type="entry name" value="CYTOCHROMEC1"/>
</dbReference>
<evidence type="ECO:0000259" key="12">
    <source>
        <dbReference type="PROSITE" id="PS51007"/>
    </source>
</evidence>
<dbReference type="InterPro" id="IPR009056">
    <property type="entry name" value="Cyt_c-like_dom"/>
</dbReference>
<evidence type="ECO:0000256" key="10">
    <source>
        <dbReference type="SAM" id="Phobius"/>
    </source>
</evidence>
<evidence type="ECO:0000256" key="6">
    <source>
        <dbReference type="ARBA" id="ARBA00022989"/>
    </source>
</evidence>
<evidence type="ECO:0000256" key="11">
    <source>
        <dbReference type="SAM" id="SignalP"/>
    </source>
</evidence>
<evidence type="ECO:0000256" key="2">
    <source>
        <dbReference type="ARBA" id="ARBA00016165"/>
    </source>
</evidence>
<evidence type="ECO:0000256" key="8">
    <source>
        <dbReference type="ARBA" id="ARBA00023136"/>
    </source>
</evidence>
<dbReference type="Proteomes" id="UP001144323">
    <property type="component" value="Unassembled WGS sequence"/>
</dbReference>
<dbReference type="GO" id="GO:0016020">
    <property type="term" value="C:membrane"/>
    <property type="evidence" value="ECO:0007669"/>
    <property type="project" value="UniProtKB-SubCell"/>
</dbReference>
<comment type="cofactor">
    <cofactor evidence="9">
        <name>heme c</name>
        <dbReference type="ChEBI" id="CHEBI:61717"/>
    </cofactor>
    <text evidence="9">Binds 1 heme c group covalently per subunit.</text>
</comment>
<dbReference type="GO" id="GO:0046872">
    <property type="term" value="F:metal ion binding"/>
    <property type="evidence" value="ECO:0007669"/>
    <property type="project" value="UniProtKB-KW"/>
</dbReference>
<dbReference type="PROSITE" id="PS51007">
    <property type="entry name" value="CYTC"/>
    <property type="match status" value="1"/>
</dbReference>
<dbReference type="SUPFAM" id="SSF46626">
    <property type="entry name" value="Cytochrome c"/>
    <property type="match status" value="1"/>
</dbReference>
<dbReference type="GO" id="GO:0020037">
    <property type="term" value="F:heme binding"/>
    <property type="evidence" value="ECO:0007669"/>
    <property type="project" value="InterPro"/>
</dbReference>
<dbReference type="Pfam" id="PF02167">
    <property type="entry name" value="Cytochrom_C1"/>
    <property type="match status" value="1"/>
</dbReference>
<keyword evidence="8 10" id="KW-0472">Membrane</keyword>
<keyword evidence="3 9" id="KW-0349">Heme</keyword>
<feature type="binding site" description="covalent" evidence="9">
    <location>
        <position position="80"/>
    </location>
    <ligand>
        <name>heme c</name>
        <dbReference type="ChEBI" id="CHEBI:61717"/>
    </ligand>
</feature>
<feature type="binding site" description="covalent" evidence="9">
    <location>
        <position position="77"/>
    </location>
    <ligand>
        <name>heme c</name>
        <dbReference type="ChEBI" id="CHEBI:61717"/>
    </ligand>
</feature>
<dbReference type="InterPro" id="IPR002326">
    <property type="entry name" value="Cyt_c1"/>
</dbReference>
<dbReference type="PANTHER" id="PTHR10266:SF3">
    <property type="entry name" value="CYTOCHROME C1, HEME PROTEIN, MITOCHONDRIAL"/>
    <property type="match status" value="1"/>
</dbReference>
<dbReference type="EMBL" id="BSEC01000001">
    <property type="protein sequence ID" value="GLI92667.1"/>
    <property type="molecule type" value="Genomic_DNA"/>
</dbReference>
<keyword evidence="14" id="KW-1185">Reference proteome</keyword>
<evidence type="ECO:0000256" key="4">
    <source>
        <dbReference type="ARBA" id="ARBA00022692"/>
    </source>
</evidence>
<keyword evidence="4 10" id="KW-0812">Transmembrane</keyword>
<keyword evidence="11" id="KW-0732">Signal</keyword>
<name>A0A9W6GT97_9HYPH</name>
<protein>
    <recommendedName>
        <fullName evidence="2">Cytochrome c1</fullName>
    </recommendedName>
</protein>
<dbReference type="AlphaFoldDB" id="A0A9W6GT97"/>
<feature type="transmembrane region" description="Helical" evidence="10">
    <location>
        <begin position="267"/>
        <end position="285"/>
    </location>
</feature>
<keyword evidence="7 9" id="KW-0408">Iron</keyword>
<gene>
    <name evidence="13" type="ORF">LMG27198_16590</name>
</gene>
<evidence type="ECO:0000256" key="9">
    <source>
        <dbReference type="PIRSR" id="PIRSR602326-1"/>
    </source>
</evidence>
<dbReference type="Gene3D" id="1.20.5.100">
    <property type="entry name" value="Cytochrome c1, transmembrane anchor, C-terminal"/>
    <property type="match status" value="1"/>
</dbReference>
<dbReference type="Gene3D" id="1.10.760.10">
    <property type="entry name" value="Cytochrome c-like domain"/>
    <property type="match status" value="1"/>
</dbReference>
<feature type="binding site" description="covalent" evidence="9">
    <location>
        <position position="81"/>
    </location>
    <ligand>
        <name>heme c</name>
        <dbReference type="ChEBI" id="CHEBI:61717"/>
    </ligand>
</feature>
<accession>A0A9W6GT97</accession>
<dbReference type="PROSITE" id="PS51318">
    <property type="entry name" value="TAT"/>
    <property type="match status" value="1"/>
</dbReference>
<dbReference type="InterPro" id="IPR006311">
    <property type="entry name" value="TAT_signal"/>
</dbReference>
<organism evidence="13 14">
    <name type="scientific">Methylocystis echinoides</name>
    <dbReference type="NCBI Taxonomy" id="29468"/>
    <lineage>
        <taxon>Bacteria</taxon>
        <taxon>Pseudomonadati</taxon>
        <taxon>Pseudomonadota</taxon>
        <taxon>Alphaproteobacteria</taxon>
        <taxon>Hyphomicrobiales</taxon>
        <taxon>Methylocystaceae</taxon>
        <taxon>Methylocystis</taxon>
    </lineage>
</organism>
<comment type="subcellular location">
    <subcellularLocation>
        <location evidence="1">Membrane</location>
    </subcellularLocation>
</comment>
<evidence type="ECO:0000256" key="5">
    <source>
        <dbReference type="ARBA" id="ARBA00022723"/>
    </source>
</evidence>
<dbReference type="InterPro" id="IPR036909">
    <property type="entry name" value="Cyt_c-like_dom_sf"/>
</dbReference>
<evidence type="ECO:0000256" key="3">
    <source>
        <dbReference type="ARBA" id="ARBA00022617"/>
    </source>
</evidence>
<proteinExistence type="predicted"/>
<dbReference type="GO" id="GO:0009055">
    <property type="term" value="F:electron transfer activity"/>
    <property type="evidence" value="ECO:0007669"/>
    <property type="project" value="InterPro"/>
</dbReference>